<name>A0A0C9NG23_SPHPI</name>
<dbReference type="Proteomes" id="UP000032025">
    <property type="component" value="Unassembled WGS sequence"/>
</dbReference>
<accession>A0A0C9NG23</accession>
<organism evidence="2 3">
    <name type="scientific">Sphingomonas paucimobilis NBRC 13935</name>
    <dbReference type="NCBI Taxonomy" id="1219050"/>
    <lineage>
        <taxon>Bacteria</taxon>
        <taxon>Pseudomonadati</taxon>
        <taxon>Pseudomonadota</taxon>
        <taxon>Alphaproteobacteria</taxon>
        <taxon>Sphingomonadales</taxon>
        <taxon>Sphingomonadaceae</taxon>
        <taxon>Sphingomonas</taxon>
    </lineage>
</organism>
<protein>
    <submittedName>
        <fullName evidence="2">DNA, contig: SP651</fullName>
    </submittedName>
</protein>
<dbReference type="EMBL" id="BBJS01000051">
    <property type="protein sequence ID" value="GAN15182.1"/>
    <property type="molecule type" value="Genomic_DNA"/>
</dbReference>
<feature type="chain" id="PRO_5002216327" evidence="1">
    <location>
        <begin position="25"/>
        <end position="69"/>
    </location>
</feature>
<proteinExistence type="predicted"/>
<feature type="signal peptide" evidence="1">
    <location>
        <begin position="1"/>
        <end position="24"/>
    </location>
</feature>
<keyword evidence="3" id="KW-1185">Reference proteome</keyword>
<evidence type="ECO:0000313" key="3">
    <source>
        <dbReference type="Proteomes" id="UP000032025"/>
    </source>
</evidence>
<sequence>MIMGMIRILTAAALLVLAACSSNDQPQGLSEEENRQLNEAAAMLDANAVDLNAIAPSDVGAATSTDNES</sequence>
<keyword evidence="1" id="KW-0732">Signal</keyword>
<dbReference type="PROSITE" id="PS51257">
    <property type="entry name" value="PROKAR_LIPOPROTEIN"/>
    <property type="match status" value="1"/>
</dbReference>
<dbReference type="AlphaFoldDB" id="A0A0C9NG23"/>
<evidence type="ECO:0000256" key="1">
    <source>
        <dbReference type="SAM" id="SignalP"/>
    </source>
</evidence>
<gene>
    <name evidence="2" type="ORF">SP6_51_00560</name>
</gene>
<comment type="caution">
    <text evidence="2">The sequence shown here is derived from an EMBL/GenBank/DDBJ whole genome shotgun (WGS) entry which is preliminary data.</text>
</comment>
<evidence type="ECO:0000313" key="2">
    <source>
        <dbReference type="EMBL" id="GAN15182.1"/>
    </source>
</evidence>
<reference evidence="2 3" key="1">
    <citation type="submission" date="2014-08" db="EMBL/GenBank/DDBJ databases">
        <title>Whole genome shotgun sequence of Sphingomonas paucimobilis NBRC 13935.</title>
        <authorList>
            <person name="Hosoyama A."/>
            <person name="Hashimoto M."/>
            <person name="Hosoyama Y."/>
            <person name="Noguchi M."/>
            <person name="Uohara A."/>
            <person name="Ohji S."/>
            <person name="Katano-Makiyama Y."/>
            <person name="Ichikawa N."/>
            <person name="Kimura A."/>
            <person name="Yamazoe A."/>
            <person name="Fujita N."/>
        </authorList>
    </citation>
    <scope>NUCLEOTIDE SEQUENCE [LARGE SCALE GENOMIC DNA]</scope>
    <source>
        <strain evidence="2 3">NBRC 13935</strain>
    </source>
</reference>